<reference evidence="1" key="1">
    <citation type="journal article" date="2014" name="Front. Microbiol.">
        <title>High frequency of phylogenetically diverse reductive dehalogenase-homologous genes in deep subseafloor sedimentary metagenomes.</title>
        <authorList>
            <person name="Kawai M."/>
            <person name="Futagami T."/>
            <person name="Toyoda A."/>
            <person name="Takaki Y."/>
            <person name="Nishi S."/>
            <person name="Hori S."/>
            <person name="Arai W."/>
            <person name="Tsubouchi T."/>
            <person name="Morono Y."/>
            <person name="Uchiyama I."/>
            <person name="Ito T."/>
            <person name="Fujiyama A."/>
            <person name="Inagaki F."/>
            <person name="Takami H."/>
        </authorList>
    </citation>
    <scope>NUCLEOTIDE SEQUENCE</scope>
    <source>
        <strain evidence="1">Expedition CK06-06</strain>
    </source>
</reference>
<organism evidence="1">
    <name type="scientific">marine sediment metagenome</name>
    <dbReference type="NCBI Taxonomy" id="412755"/>
    <lineage>
        <taxon>unclassified sequences</taxon>
        <taxon>metagenomes</taxon>
        <taxon>ecological metagenomes</taxon>
    </lineage>
</organism>
<evidence type="ECO:0000313" key="1">
    <source>
        <dbReference type="EMBL" id="GAF86395.1"/>
    </source>
</evidence>
<dbReference type="EMBL" id="BARS01017619">
    <property type="protein sequence ID" value="GAF86395.1"/>
    <property type="molecule type" value="Genomic_DNA"/>
</dbReference>
<sequence length="151" mass="17794">MGNKSVEIVKILITIPHYIIMRIMDYSRTVSKIAVDKDSIRLGKIIRIDELLGKTIKKYKPYAMIIVKKRFKKGVVVPIDVERITKVGGQYVWFDILKEEFDEQVKTAKVIQTQREIYTGDTGLHQLSKKGFLNWSYERSRLSRKYKKRKK</sequence>
<protein>
    <submittedName>
        <fullName evidence="1">Uncharacterized protein</fullName>
    </submittedName>
</protein>
<dbReference type="AlphaFoldDB" id="X0UD44"/>
<name>X0UD44_9ZZZZ</name>
<proteinExistence type="predicted"/>
<gene>
    <name evidence="1" type="ORF">S01H1_28797</name>
</gene>
<accession>X0UD44</accession>
<comment type="caution">
    <text evidence="1">The sequence shown here is derived from an EMBL/GenBank/DDBJ whole genome shotgun (WGS) entry which is preliminary data.</text>
</comment>